<protein>
    <submittedName>
        <fullName evidence="3">Hemerythrin</fullName>
    </submittedName>
</protein>
<gene>
    <name evidence="3" type="ORF">CK620_13165</name>
</gene>
<dbReference type="EMBL" id="NSJF01000009">
    <property type="protein sequence ID" value="PAT33169.1"/>
    <property type="molecule type" value="Genomic_DNA"/>
</dbReference>
<accession>A0A2A2A7B7</accession>
<name>A0A2A2A7B7_9BURK</name>
<dbReference type="Proteomes" id="UP000217999">
    <property type="component" value="Unassembled WGS sequence"/>
</dbReference>
<dbReference type="Pfam" id="PF01814">
    <property type="entry name" value="Hemerythrin"/>
    <property type="match status" value="1"/>
</dbReference>
<feature type="domain" description="Hemerythrin-like" evidence="2">
    <location>
        <begin position="5"/>
        <end position="122"/>
    </location>
</feature>
<dbReference type="InterPro" id="IPR012312">
    <property type="entry name" value="Hemerythrin-like"/>
</dbReference>
<reference evidence="3 4" key="1">
    <citation type="submission" date="2017-08" db="EMBL/GenBank/DDBJ databases">
        <title>WGS of Clinical strains of the CDC Group NO-1 linked to zoonotic infections in humans.</title>
        <authorList>
            <person name="Bernier A.-M."/>
            <person name="Bernard K."/>
        </authorList>
    </citation>
    <scope>NUCLEOTIDE SEQUENCE [LARGE SCALE GENOMIC DNA]</scope>
    <source>
        <strain evidence="3 4">NML03-0146</strain>
    </source>
</reference>
<evidence type="ECO:0000259" key="2">
    <source>
        <dbReference type="Pfam" id="PF01814"/>
    </source>
</evidence>
<comment type="caution">
    <text evidence="3">The sequence shown here is derived from an EMBL/GenBank/DDBJ whole genome shotgun (WGS) entry which is preliminary data.</text>
</comment>
<dbReference type="PANTHER" id="PTHR35585:SF1">
    <property type="entry name" value="HHE DOMAIN PROTEIN (AFU_ORTHOLOGUE AFUA_4G00730)"/>
    <property type="match status" value="1"/>
</dbReference>
<dbReference type="AlphaFoldDB" id="A0A2A2A7B7"/>
<sequence length="181" mass="20633">MSAPTIYEALRESHDIQREWCTRLTRTRATNPQGRRDAFLMLKLELAAHAAAEERFLYSPMMMDDMGLDSARHALAEHHELDELVAELGALAPEGQAWGEKAKALAHEVRHHLKEEERGFFQVSGKILTDAQKTRLGSQYLRDYARMKRKYAADWGYAAERAEQTDTPAVRRATGHTGRSR</sequence>
<evidence type="ECO:0000256" key="1">
    <source>
        <dbReference type="SAM" id="MobiDB-lite"/>
    </source>
</evidence>
<evidence type="ECO:0000313" key="3">
    <source>
        <dbReference type="EMBL" id="PAT33169.1"/>
    </source>
</evidence>
<proteinExistence type="predicted"/>
<dbReference type="Gene3D" id="1.20.120.520">
    <property type="entry name" value="nmb1532 protein domain like"/>
    <property type="match status" value="1"/>
</dbReference>
<dbReference type="PANTHER" id="PTHR35585">
    <property type="entry name" value="HHE DOMAIN PROTEIN (AFU_ORTHOLOGUE AFUA_4G00730)"/>
    <property type="match status" value="1"/>
</dbReference>
<dbReference type="RefSeq" id="WP_095550696.1">
    <property type="nucleotide sequence ID" value="NZ_CP154474.1"/>
</dbReference>
<feature type="region of interest" description="Disordered" evidence="1">
    <location>
        <begin position="162"/>
        <end position="181"/>
    </location>
</feature>
<organism evidence="3 4">
    <name type="scientific">Vandammella animalimorsus</name>
    <dbReference type="NCBI Taxonomy" id="2029117"/>
    <lineage>
        <taxon>Bacteria</taxon>
        <taxon>Pseudomonadati</taxon>
        <taxon>Pseudomonadota</taxon>
        <taxon>Betaproteobacteria</taxon>
        <taxon>Burkholderiales</taxon>
        <taxon>Comamonadaceae</taxon>
        <taxon>Vandammella</taxon>
    </lineage>
</organism>
<evidence type="ECO:0000313" key="4">
    <source>
        <dbReference type="Proteomes" id="UP000217999"/>
    </source>
</evidence>